<dbReference type="PANTHER" id="PTHR34693">
    <property type="entry name" value="PROTEIN PAR32"/>
    <property type="match status" value="1"/>
</dbReference>
<dbReference type="Pfam" id="PF12223">
    <property type="entry name" value="DUF3602"/>
    <property type="match status" value="1"/>
</dbReference>
<dbReference type="PANTHER" id="PTHR34693:SF3">
    <property type="match status" value="1"/>
</dbReference>
<evidence type="ECO:0000313" key="3">
    <source>
        <dbReference type="Proteomes" id="UP000243797"/>
    </source>
</evidence>
<sequence length="132" mass="13573">MSDIHSTGRGGAGNIGHDASTYADGGIVHEGVYGESKGVEYSAGRGGAGNIGKSPSMRPTEGGAVSDRKLEDDVVPETAVRGQDQGAYYTGRGGQGNAHKMAEGQDVKNGAGKEGLAHKVEEKVKGLFQKEK</sequence>
<dbReference type="InterPro" id="IPR053203">
    <property type="entry name" value="Cisplatin_resist-associated"/>
</dbReference>
<dbReference type="InterPro" id="IPR022024">
    <property type="entry name" value="DUF3602"/>
</dbReference>
<keyword evidence="3" id="KW-1185">Reference proteome</keyword>
<gene>
    <name evidence="2" type="ORF">CAC42_5627</name>
</gene>
<organism evidence="2 3">
    <name type="scientific">Sphaceloma murrayae</name>
    <dbReference type="NCBI Taxonomy" id="2082308"/>
    <lineage>
        <taxon>Eukaryota</taxon>
        <taxon>Fungi</taxon>
        <taxon>Dikarya</taxon>
        <taxon>Ascomycota</taxon>
        <taxon>Pezizomycotina</taxon>
        <taxon>Dothideomycetes</taxon>
        <taxon>Dothideomycetidae</taxon>
        <taxon>Myriangiales</taxon>
        <taxon>Elsinoaceae</taxon>
        <taxon>Sphaceloma</taxon>
    </lineage>
</organism>
<feature type="region of interest" description="Disordered" evidence="1">
    <location>
        <begin position="45"/>
        <end position="100"/>
    </location>
</feature>
<dbReference type="EMBL" id="NKHZ01000025">
    <property type="protein sequence ID" value="PNS20177.1"/>
    <property type="molecule type" value="Genomic_DNA"/>
</dbReference>
<dbReference type="InParanoid" id="A0A2K1QYS0"/>
<dbReference type="AlphaFoldDB" id="A0A2K1QYS0"/>
<dbReference type="Proteomes" id="UP000243797">
    <property type="component" value="Unassembled WGS sequence"/>
</dbReference>
<comment type="caution">
    <text evidence="2">The sequence shown here is derived from an EMBL/GenBank/DDBJ whole genome shotgun (WGS) entry which is preliminary data.</text>
</comment>
<reference evidence="2 3" key="1">
    <citation type="submission" date="2017-06" db="EMBL/GenBank/DDBJ databases">
        <title>Draft genome sequence of a variant of Elsinoe murrayae.</title>
        <authorList>
            <person name="Cheng Q."/>
        </authorList>
    </citation>
    <scope>NUCLEOTIDE SEQUENCE [LARGE SCALE GENOMIC DNA]</scope>
    <source>
        <strain evidence="2 3">CQ-2017a</strain>
    </source>
</reference>
<dbReference type="OrthoDB" id="2537432at2759"/>
<name>A0A2K1QYS0_9PEZI</name>
<evidence type="ECO:0000256" key="1">
    <source>
        <dbReference type="SAM" id="MobiDB-lite"/>
    </source>
</evidence>
<accession>A0A2K1QYS0</accession>
<proteinExistence type="predicted"/>
<protein>
    <submittedName>
        <fullName evidence="2">Uncharacterized protein</fullName>
    </submittedName>
</protein>
<evidence type="ECO:0000313" key="2">
    <source>
        <dbReference type="EMBL" id="PNS20177.1"/>
    </source>
</evidence>